<sequence>MAQPPLGPSGRRARYDPHESSGATVGSPQDSSLSFRWQLREQEERLTTHLDQALWRLEQRLVEDLEAKLGAAECSQTKVERRLAELAGVSKALSEEMQRQIRRVDLVERKTAERCHETDAKLSSRCADLERTAQKSAKAQCQLQEASRQHVKHLAVLEDDLIRRAAHTEKELTTFASDLRDEMGQLSSAQRQHVQQLTVLEDDLIRRTSHNEKELTTLASDLRDEMGRLAQRSYRDLEQELQSLKTDVEGLGAQMLDLKRAGSIQEVPKADGFKTPEQTGAGNNNTSINNNYNNNNSNNNTNYNIDNNNNNNYNNNNKNTYNYNNSNNSTGGSIVADGVVKEEKLRVHMGDLPHEGLFSLLHEVDLALGLVQDLRVERGSFRGCVRHMQPDVPRFSSQGWCSGSAW</sequence>
<evidence type="ECO:0000313" key="3">
    <source>
        <dbReference type="EMBL" id="CAE8637174.1"/>
    </source>
</evidence>
<evidence type="ECO:0000313" key="4">
    <source>
        <dbReference type="Proteomes" id="UP000654075"/>
    </source>
</evidence>
<keyword evidence="4" id="KW-1185">Reference proteome</keyword>
<proteinExistence type="predicted"/>
<accession>A0A813HI89</accession>
<feature type="compositionally biased region" description="Polar residues" evidence="2">
    <location>
        <begin position="21"/>
        <end position="32"/>
    </location>
</feature>
<dbReference type="AlphaFoldDB" id="A0A813HI89"/>
<evidence type="ECO:0000256" key="2">
    <source>
        <dbReference type="SAM" id="MobiDB-lite"/>
    </source>
</evidence>
<reference evidence="3" key="1">
    <citation type="submission" date="2021-02" db="EMBL/GenBank/DDBJ databases">
        <authorList>
            <person name="Dougan E. K."/>
            <person name="Rhodes N."/>
            <person name="Thang M."/>
            <person name="Chan C."/>
        </authorList>
    </citation>
    <scope>NUCLEOTIDE SEQUENCE</scope>
</reference>
<comment type="caution">
    <text evidence="3">The sequence shown here is derived from an EMBL/GenBank/DDBJ whole genome shotgun (WGS) entry which is preliminary data.</text>
</comment>
<organism evidence="3 4">
    <name type="scientific">Polarella glacialis</name>
    <name type="common">Dinoflagellate</name>
    <dbReference type="NCBI Taxonomy" id="89957"/>
    <lineage>
        <taxon>Eukaryota</taxon>
        <taxon>Sar</taxon>
        <taxon>Alveolata</taxon>
        <taxon>Dinophyceae</taxon>
        <taxon>Suessiales</taxon>
        <taxon>Suessiaceae</taxon>
        <taxon>Polarella</taxon>
    </lineage>
</organism>
<dbReference type="Proteomes" id="UP000654075">
    <property type="component" value="Unassembled WGS sequence"/>
</dbReference>
<dbReference type="PANTHER" id="PTHR42264">
    <property type="entry name" value="EPHRIN_REC_LIKE DOMAIN-CONTAINING PROTEIN"/>
    <property type="match status" value="1"/>
</dbReference>
<dbReference type="EMBL" id="CAJNNV010031635">
    <property type="protein sequence ID" value="CAE8637174.1"/>
    <property type="molecule type" value="Genomic_DNA"/>
</dbReference>
<gene>
    <name evidence="3" type="ORF">PGLA1383_LOCUS52562</name>
</gene>
<feature type="region of interest" description="Disordered" evidence="2">
    <location>
        <begin position="1"/>
        <end position="32"/>
    </location>
</feature>
<feature type="coiled-coil region" evidence="1">
    <location>
        <begin position="227"/>
        <end position="261"/>
    </location>
</feature>
<name>A0A813HI89_POLGL</name>
<protein>
    <submittedName>
        <fullName evidence="3">Uncharacterized protein</fullName>
    </submittedName>
</protein>
<feature type="compositionally biased region" description="Low complexity" evidence="2">
    <location>
        <begin position="283"/>
        <end position="318"/>
    </location>
</feature>
<keyword evidence="1" id="KW-0175">Coiled coil</keyword>
<evidence type="ECO:0000256" key="1">
    <source>
        <dbReference type="SAM" id="Coils"/>
    </source>
</evidence>
<feature type="coiled-coil region" evidence="1">
    <location>
        <begin position="62"/>
        <end position="149"/>
    </location>
</feature>
<feature type="region of interest" description="Disordered" evidence="2">
    <location>
        <begin position="270"/>
        <end position="318"/>
    </location>
</feature>